<dbReference type="InterPro" id="IPR045177">
    <property type="entry name" value="FDM1-5/IDN2"/>
</dbReference>
<dbReference type="InterPro" id="IPR005381">
    <property type="entry name" value="Znf-XS_domain"/>
</dbReference>
<evidence type="ECO:0000259" key="5">
    <source>
        <dbReference type="Pfam" id="PF03468"/>
    </source>
</evidence>
<name>A0AAP0CEY8_9ASTR</name>
<proteinExistence type="predicted"/>
<dbReference type="InterPro" id="IPR005379">
    <property type="entry name" value="FDM1-5/IDN2_XH"/>
</dbReference>
<comment type="caution">
    <text evidence="8">The sequence shown here is derived from an EMBL/GenBank/DDBJ whole genome shotgun (WGS) entry which is preliminary data.</text>
</comment>
<feature type="domain" description="Zinc finger-XS" evidence="7">
    <location>
        <begin position="42"/>
        <end position="81"/>
    </location>
</feature>
<evidence type="ECO:0000256" key="4">
    <source>
        <dbReference type="SAM" id="MobiDB-lite"/>
    </source>
</evidence>
<gene>
    <name evidence="8" type="ORF">SSX86_026443</name>
</gene>
<evidence type="ECO:0000259" key="7">
    <source>
        <dbReference type="Pfam" id="PF03470"/>
    </source>
</evidence>
<keyword evidence="9" id="KW-1185">Reference proteome</keyword>
<dbReference type="Gene3D" id="3.30.70.2890">
    <property type="entry name" value="XS domain"/>
    <property type="match status" value="1"/>
</dbReference>
<dbReference type="Proteomes" id="UP001408789">
    <property type="component" value="Unassembled WGS sequence"/>
</dbReference>
<protein>
    <submittedName>
        <fullName evidence="8">Uncharacterized protein</fullName>
    </submittedName>
</protein>
<feature type="coiled-coil region" evidence="3">
    <location>
        <begin position="409"/>
        <end position="445"/>
    </location>
</feature>
<organism evidence="8 9">
    <name type="scientific">Deinandra increscens subsp. villosa</name>
    <dbReference type="NCBI Taxonomy" id="3103831"/>
    <lineage>
        <taxon>Eukaryota</taxon>
        <taxon>Viridiplantae</taxon>
        <taxon>Streptophyta</taxon>
        <taxon>Embryophyta</taxon>
        <taxon>Tracheophyta</taxon>
        <taxon>Spermatophyta</taxon>
        <taxon>Magnoliopsida</taxon>
        <taxon>eudicotyledons</taxon>
        <taxon>Gunneridae</taxon>
        <taxon>Pentapetalae</taxon>
        <taxon>asterids</taxon>
        <taxon>campanulids</taxon>
        <taxon>Asterales</taxon>
        <taxon>Asteraceae</taxon>
        <taxon>Asteroideae</taxon>
        <taxon>Heliantheae alliance</taxon>
        <taxon>Madieae</taxon>
        <taxon>Madiinae</taxon>
        <taxon>Deinandra</taxon>
    </lineage>
</organism>
<feature type="domain" description="Factor of DNA methylation 1-5/IDN2" evidence="6">
    <location>
        <begin position="476"/>
        <end position="605"/>
    </location>
</feature>
<dbReference type="InterPro" id="IPR038588">
    <property type="entry name" value="XS_domain_sf"/>
</dbReference>
<dbReference type="PANTHER" id="PTHR21596:SF23">
    <property type="entry name" value="FACTOR OF DNA METHYLATION 4"/>
    <property type="match status" value="1"/>
</dbReference>
<evidence type="ECO:0000256" key="3">
    <source>
        <dbReference type="SAM" id="Coils"/>
    </source>
</evidence>
<evidence type="ECO:0000313" key="8">
    <source>
        <dbReference type="EMBL" id="KAK9055360.1"/>
    </source>
</evidence>
<reference evidence="8 9" key="1">
    <citation type="submission" date="2024-04" db="EMBL/GenBank/DDBJ databases">
        <title>The reference genome of an endangered Asteraceae, Deinandra increscens subsp. villosa, native to the Central Coast of California.</title>
        <authorList>
            <person name="Guilliams M."/>
            <person name="Hasenstab-Lehman K."/>
            <person name="Meyer R."/>
            <person name="Mcevoy S."/>
        </authorList>
    </citation>
    <scope>NUCLEOTIDE SEQUENCE [LARGE SCALE GENOMIC DNA]</scope>
    <source>
        <tissue evidence="8">Leaf</tissue>
    </source>
</reference>
<keyword evidence="2" id="KW-0943">RNA-mediated gene silencing</keyword>
<evidence type="ECO:0000256" key="2">
    <source>
        <dbReference type="ARBA" id="ARBA00023158"/>
    </source>
</evidence>
<dbReference type="Pfam" id="PF03468">
    <property type="entry name" value="XS"/>
    <property type="match status" value="1"/>
</dbReference>
<evidence type="ECO:0000259" key="6">
    <source>
        <dbReference type="Pfam" id="PF03469"/>
    </source>
</evidence>
<accession>A0AAP0CEY8</accession>
<dbReference type="Pfam" id="PF03469">
    <property type="entry name" value="XH"/>
    <property type="match status" value="1"/>
</dbReference>
<dbReference type="GO" id="GO:0080188">
    <property type="term" value="P:gene silencing by siRNA-directed DNA methylation"/>
    <property type="evidence" value="ECO:0007669"/>
    <property type="project" value="InterPro"/>
</dbReference>
<evidence type="ECO:0000313" key="9">
    <source>
        <dbReference type="Proteomes" id="UP001408789"/>
    </source>
</evidence>
<evidence type="ECO:0000256" key="1">
    <source>
        <dbReference type="ARBA" id="ARBA00023054"/>
    </source>
</evidence>
<dbReference type="AlphaFoldDB" id="A0AAP0CEY8"/>
<dbReference type="PANTHER" id="PTHR21596">
    <property type="entry name" value="RIBONUCLEASE P SUBUNIT P38"/>
    <property type="match status" value="1"/>
</dbReference>
<sequence length="648" mass="75320">MGQRFRDADNIDHEFDEYRRKYRNELRDGCFTVRFSENLLKCPFCPDSRDYGYNDLLRHANRIVRESKSASSKEIARHMGLIEYLERDFYAKIKRSDLASVNPTSKQNANKDLLVWPWMAVVANIPVDYKNSGGQKLKDDWVKEGYNPADIHLISNSNSHSGLAVVEFGKAWVGFFHIMTFVKAFEVNKHGRKDWFLRDKCKDDKLYAWIATAEDYNSYGLVGDYLRKNGDLKTVVDVQKEEESIIVGLKTMIDEMDERTKEMYSKISKTDVQLKTVIKQKEEMTENFKRDMENMQKMAKEHLKTITADHKWSTGLLEDHEKGLRARKAINKTEKRKLKTEKRLIELAILEQNKADKRLLKLAEDQKSENEKLHQKIIELQKKVDEKQWLELKIEQIKGALEVIKHTTNRHLEARNKKESVQNDLEEKEQKLKDLLALNQAIMVTEQKSTDELVEARKELISGFRENTSGAHIVVKRMGELDESLFIAAAKRKCSVKERRRRAKKLASLWENHLRDPNWDPFKVITVEGKREEVLDEEDEKIASLKNECEKDVYDAVVTALNELNEYNPSGRCPVPELWNKMENRRATLKEAVEVLLDQWKTVKEEQCRPSSCSPTRSPRNRELVLLPTSPTPLLTSPASSLSHNQSG</sequence>
<feature type="region of interest" description="Disordered" evidence="4">
    <location>
        <begin position="628"/>
        <end position="648"/>
    </location>
</feature>
<dbReference type="EMBL" id="JBCNJP010000025">
    <property type="protein sequence ID" value="KAK9055360.1"/>
    <property type="molecule type" value="Genomic_DNA"/>
</dbReference>
<dbReference type="InterPro" id="IPR005380">
    <property type="entry name" value="XS_domain"/>
</dbReference>
<dbReference type="Pfam" id="PF03470">
    <property type="entry name" value="zf-XS"/>
    <property type="match status" value="1"/>
</dbReference>
<feature type="domain" description="XS" evidence="5">
    <location>
        <begin position="112"/>
        <end position="218"/>
    </location>
</feature>
<keyword evidence="1 3" id="KW-0175">Coiled coil</keyword>